<evidence type="ECO:0000313" key="1">
    <source>
        <dbReference type="EMBL" id="KAI7996842.1"/>
    </source>
</evidence>
<dbReference type="Proteomes" id="UP001060215">
    <property type="component" value="Chromosome 10"/>
</dbReference>
<keyword evidence="2" id="KW-1185">Reference proteome</keyword>
<gene>
    <name evidence="1" type="ORF">LOK49_LG10G00966</name>
</gene>
<organism evidence="1 2">
    <name type="scientific">Camellia lanceoleosa</name>
    <dbReference type="NCBI Taxonomy" id="1840588"/>
    <lineage>
        <taxon>Eukaryota</taxon>
        <taxon>Viridiplantae</taxon>
        <taxon>Streptophyta</taxon>
        <taxon>Embryophyta</taxon>
        <taxon>Tracheophyta</taxon>
        <taxon>Spermatophyta</taxon>
        <taxon>Magnoliopsida</taxon>
        <taxon>eudicotyledons</taxon>
        <taxon>Gunneridae</taxon>
        <taxon>Pentapetalae</taxon>
        <taxon>asterids</taxon>
        <taxon>Ericales</taxon>
        <taxon>Theaceae</taxon>
        <taxon>Camellia</taxon>
    </lineage>
</organism>
<accession>A0ACC0G8N8</accession>
<dbReference type="EMBL" id="CM045767">
    <property type="protein sequence ID" value="KAI7996842.1"/>
    <property type="molecule type" value="Genomic_DNA"/>
</dbReference>
<name>A0ACC0G8N8_9ERIC</name>
<comment type="caution">
    <text evidence="1">The sequence shown here is derived from an EMBL/GenBank/DDBJ whole genome shotgun (WGS) entry which is preliminary data.</text>
</comment>
<reference evidence="1 2" key="1">
    <citation type="journal article" date="2022" name="Plant J.">
        <title>Chromosome-level genome of Camellia lanceoleosa provides a valuable resource for understanding genome evolution and self-incompatibility.</title>
        <authorList>
            <person name="Gong W."/>
            <person name="Xiao S."/>
            <person name="Wang L."/>
            <person name="Liao Z."/>
            <person name="Chang Y."/>
            <person name="Mo W."/>
            <person name="Hu G."/>
            <person name="Li W."/>
            <person name="Zhao G."/>
            <person name="Zhu H."/>
            <person name="Hu X."/>
            <person name="Ji K."/>
            <person name="Xiang X."/>
            <person name="Song Q."/>
            <person name="Yuan D."/>
            <person name="Jin S."/>
            <person name="Zhang L."/>
        </authorList>
    </citation>
    <scope>NUCLEOTIDE SEQUENCE [LARGE SCALE GENOMIC DNA]</scope>
    <source>
        <strain evidence="1">SQ_2022a</strain>
    </source>
</reference>
<sequence>MSWLLLSAVPCIRCCCLCALSALLLVAMSKYSLDVLFLVYGIGDKSATIDKSAMLVVLLLHFQSWFMGCWVLYSTAVKHRIFGLQTCIWAAHLFSANHRHMSIIFGRWKPDLHVMYLRICIAERAGLVEVDSDPAESGLLVAGGLFLVCFGQEMYFRICIAAAPGLVKVLLIEVFKNLSWAAGHVGSQNRSLLVLPLANKQQQTLS</sequence>
<evidence type="ECO:0000313" key="2">
    <source>
        <dbReference type="Proteomes" id="UP001060215"/>
    </source>
</evidence>
<protein>
    <submittedName>
        <fullName evidence="1">Uncharacterized protein</fullName>
    </submittedName>
</protein>
<proteinExistence type="predicted"/>